<dbReference type="EMBL" id="DQVW01000093">
    <property type="protein sequence ID" value="HIQ32790.1"/>
    <property type="molecule type" value="Genomic_DNA"/>
</dbReference>
<gene>
    <name evidence="1" type="ORF">EYH55_04865</name>
</gene>
<reference evidence="1" key="1">
    <citation type="journal article" date="2020" name="ISME J.">
        <title>Gammaproteobacteria mediating utilization of methyl-, sulfur- and petroleum organic compounds in deep ocean hydrothermal plumes.</title>
        <authorList>
            <person name="Zhou Z."/>
            <person name="Liu Y."/>
            <person name="Pan J."/>
            <person name="Cron B.R."/>
            <person name="Toner B.M."/>
            <person name="Anantharaman K."/>
            <person name="Breier J.A."/>
            <person name="Dick G.J."/>
            <person name="Li M."/>
        </authorList>
    </citation>
    <scope>NUCLEOTIDE SEQUENCE</scope>
    <source>
        <strain evidence="1">SZUA-1534</strain>
    </source>
</reference>
<dbReference type="Proteomes" id="UP000623215">
    <property type="component" value="Unassembled WGS sequence"/>
</dbReference>
<proteinExistence type="predicted"/>
<sequence>MVVALDVRGREISPGSYVRYINTGTSGIVMDILEKEGEIWVLLDNNLMYRPEKLEVIEHKKRKDREMKEKIEDVLEREEIKDIDTSIDACGAG</sequence>
<dbReference type="AlphaFoldDB" id="A0A832ZZ23"/>
<protein>
    <submittedName>
        <fullName evidence="1">DUF2098 domain-containing protein</fullName>
    </submittedName>
</protein>
<evidence type="ECO:0000313" key="1">
    <source>
        <dbReference type="EMBL" id="HIQ32790.1"/>
    </source>
</evidence>
<accession>A0A832ZZ23</accession>
<dbReference type="PIRSF" id="PIRSF037053">
    <property type="entry name" value="UCP037053"/>
    <property type="match status" value="1"/>
</dbReference>
<dbReference type="Pfam" id="PF09871">
    <property type="entry name" value="DUF2098"/>
    <property type="match status" value="1"/>
</dbReference>
<name>A0A832ZZ23_9EURY</name>
<evidence type="ECO:0000313" key="2">
    <source>
        <dbReference type="Proteomes" id="UP000623215"/>
    </source>
</evidence>
<organism evidence="1 2">
    <name type="scientific">Methanothermococcus okinawensis</name>
    <dbReference type="NCBI Taxonomy" id="155863"/>
    <lineage>
        <taxon>Archaea</taxon>
        <taxon>Methanobacteriati</taxon>
        <taxon>Methanobacteriota</taxon>
        <taxon>Methanomada group</taxon>
        <taxon>Methanococci</taxon>
        <taxon>Methanococcales</taxon>
        <taxon>Methanococcaceae</taxon>
        <taxon>Methanothermococcus</taxon>
    </lineage>
</organism>
<dbReference type="InterPro" id="IPR019209">
    <property type="entry name" value="DUF2098"/>
</dbReference>
<comment type="caution">
    <text evidence="1">The sequence shown here is derived from an EMBL/GenBank/DDBJ whole genome shotgun (WGS) entry which is preliminary data.</text>
</comment>
<dbReference type="InterPro" id="IPR017099">
    <property type="entry name" value="UCP037053"/>
</dbReference>